<reference evidence="7 8" key="1">
    <citation type="submission" date="2021-03" db="EMBL/GenBank/DDBJ databases">
        <title>Genomic Encyclopedia of Type Strains, Phase IV (KMG-IV): sequencing the most valuable type-strain genomes for metagenomic binning, comparative biology and taxonomic classification.</title>
        <authorList>
            <person name="Goeker M."/>
        </authorList>
    </citation>
    <scope>NUCLEOTIDE SEQUENCE [LARGE SCALE GENOMIC DNA]</scope>
    <source>
        <strain evidence="7 8">DSM 27512</strain>
    </source>
</reference>
<evidence type="ECO:0000259" key="6">
    <source>
        <dbReference type="Pfam" id="PF12698"/>
    </source>
</evidence>
<evidence type="ECO:0000256" key="1">
    <source>
        <dbReference type="ARBA" id="ARBA00004141"/>
    </source>
</evidence>
<feature type="transmembrane region" description="Helical" evidence="5">
    <location>
        <begin position="220"/>
        <end position="245"/>
    </location>
</feature>
<dbReference type="PANTHER" id="PTHR43027:SF1">
    <property type="entry name" value="DOXORUBICIN RESISTANCE ABC TRANSPORTER PERMEASE PROTEIN DRRC-RELATED"/>
    <property type="match status" value="1"/>
</dbReference>
<dbReference type="EMBL" id="JAGGLI010000009">
    <property type="protein sequence ID" value="MBP2027287.1"/>
    <property type="molecule type" value="Genomic_DNA"/>
</dbReference>
<feature type="transmembrane region" description="Helical" evidence="5">
    <location>
        <begin position="257"/>
        <end position="276"/>
    </location>
</feature>
<protein>
    <submittedName>
        <fullName evidence="7">ABC-2 type transport system permease protein</fullName>
    </submittedName>
</protein>
<feature type="transmembrane region" description="Helical" evidence="5">
    <location>
        <begin position="288"/>
        <end position="307"/>
    </location>
</feature>
<keyword evidence="3 5" id="KW-1133">Transmembrane helix</keyword>
<name>A0ABS4KHL9_9FIRM</name>
<evidence type="ECO:0000313" key="8">
    <source>
        <dbReference type="Proteomes" id="UP001314903"/>
    </source>
</evidence>
<keyword evidence="2 5" id="KW-0812">Transmembrane</keyword>
<sequence length="375" mass="42485">MFRHIFIYRLKMLFKNKSLIFWTMIFPIALATFFSLAFGNLNEQGRFQAIDVAVVETLPNPSFMDVINDLSRGEDRLFNLEITDERNANQLLADGEVQGYILVDENPKLIVNESGMRQSILKIFLDQYIQTSSAINNIVSENPDSVSQISAEIMNRVSFTEEEPISDEKIDIVLTFFYSLIAMTTFYGGFFGLETIVHIQGNLSANAVRQNISPVHKLKLFMYSFFAALLVQLIEMGVFLSYLAFVLGVDFSSNFNYILLTVILGSITGVSLGSFMGALSRGNIDIKYGYLIVFTMLGSFLSGMMVVNMKYIVTTRFPLLAWINPINLLADAFYSLYYFGPTLRYVQNIIGLLIFSTIFCTGTYLVIRRQKYASI</sequence>
<feature type="transmembrane region" description="Helical" evidence="5">
    <location>
        <begin position="20"/>
        <end position="38"/>
    </location>
</feature>
<feature type="transmembrane region" description="Helical" evidence="5">
    <location>
        <begin position="345"/>
        <end position="367"/>
    </location>
</feature>
<comment type="subcellular location">
    <subcellularLocation>
        <location evidence="1">Membrane</location>
        <topology evidence="1">Multi-pass membrane protein</topology>
    </subcellularLocation>
</comment>
<proteinExistence type="predicted"/>
<evidence type="ECO:0000256" key="4">
    <source>
        <dbReference type="ARBA" id="ARBA00023136"/>
    </source>
</evidence>
<accession>A0ABS4KHL9</accession>
<feature type="transmembrane region" description="Helical" evidence="5">
    <location>
        <begin position="319"/>
        <end position="339"/>
    </location>
</feature>
<evidence type="ECO:0000256" key="5">
    <source>
        <dbReference type="SAM" id="Phobius"/>
    </source>
</evidence>
<dbReference type="RefSeq" id="WP_209660238.1">
    <property type="nucleotide sequence ID" value="NZ_JAGGLI010000009.1"/>
</dbReference>
<dbReference type="InterPro" id="IPR013525">
    <property type="entry name" value="ABC2_TM"/>
</dbReference>
<gene>
    <name evidence="7" type="ORF">J2Z35_001081</name>
</gene>
<organism evidence="7 8">
    <name type="scientific">Acetoanaerobium pronyense</name>
    <dbReference type="NCBI Taxonomy" id="1482736"/>
    <lineage>
        <taxon>Bacteria</taxon>
        <taxon>Bacillati</taxon>
        <taxon>Bacillota</taxon>
        <taxon>Clostridia</taxon>
        <taxon>Peptostreptococcales</taxon>
        <taxon>Filifactoraceae</taxon>
        <taxon>Acetoanaerobium</taxon>
    </lineage>
</organism>
<keyword evidence="8" id="KW-1185">Reference proteome</keyword>
<dbReference type="Proteomes" id="UP001314903">
    <property type="component" value="Unassembled WGS sequence"/>
</dbReference>
<dbReference type="PANTHER" id="PTHR43027">
    <property type="entry name" value="DOXORUBICIN RESISTANCE ABC TRANSPORTER PERMEASE PROTEIN DRRC-RELATED"/>
    <property type="match status" value="1"/>
</dbReference>
<dbReference type="InterPro" id="IPR052902">
    <property type="entry name" value="ABC-2_transporter"/>
</dbReference>
<evidence type="ECO:0000256" key="2">
    <source>
        <dbReference type="ARBA" id="ARBA00022692"/>
    </source>
</evidence>
<comment type="caution">
    <text evidence="7">The sequence shown here is derived from an EMBL/GenBank/DDBJ whole genome shotgun (WGS) entry which is preliminary data.</text>
</comment>
<feature type="transmembrane region" description="Helical" evidence="5">
    <location>
        <begin position="176"/>
        <end position="200"/>
    </location>
</feature>
<evidence type="ECO:0000256" key="3">
    <source>
        <dbReference type="ARBA" id="ARBA00022989"/>
    </source>
</evidence>
<evidence type="ECO:0000313" key="7">
    <source>
        <dbReference type="EMBL" id="MBP2027287.1"/>
    </source>
</evidence>
<feature type="domain" description="ABC-2 type transporter transmembrane" evidence="6">
    <location>
        <begin position="17"/>
        <end position="360"/>
    </location>
</feature>
<keyword evidence="4 5" id="KW-0472">Membrane</keyword>
<dbReference type="Pfam" id="PF12698">
    <property type="entry name" value="ABC2_membrane_3"/>
    <property type="match status" value="1"/>
</dbReference>